<dbReference type="AlphaFoldDB" id="A0A069B299"/>
<sequence length="289" mass="33365">MENLIVKEFNGSQIYTFMWKEKSCWIANQIVGLFDYADVSKTIQDCIKAEDFEIEQEYDVLKGNEFNDFVTTLNVVANNIISNKARSITIFYEDGLYGFLQYTDKPIGVQFRKWLRREVLPSIRQTGAYITNNANPEKLREKASEIEKLQLAYNSTSMLKELLDGAGFDNKSKLLTAKTLYKKAGIDLPIEINEEEHYFDTKQIASKLKIYSKSNKPAQMAVCEIIKKIDLEDSEVKGVWETNGSWTGTVNKYTKSVIDKVRNWIEENNRPAKIQGEKKNFHVVYKEAM</sequence>
<dbReference type="InterPro" id="IPR003497">
    <property type="entry name" value="BRO_N_domain"/>
</dbReference>
<dbReference type="SMART" id="SM01040">
    <property type="entry name" value="Bro-N"/>
    <property type="match status" value="1"/>
</dbReference>
<proteinExistence type="predicted"/>
<evidence type="ECO:0000313" key="4">
    <source>
        <dbReference type="EMBL" id="CDT82622.1"/>
    </source>
</evidence>
<protein>
    <submittedName>
        <fullName evidence="4">Prophage antirepressor-related protein</fullName>
    </submittedName>
</protein>
<dbReference type="EMBL" id="LK932499">
    <property type="protein sequence ID" value="CDS84846.1"/>
    <property type="molecule type" value="Genomic_DNA"/>
</dbReference>
<evidence type="ECO:0000313" key="2">
    <source>
        <dbReference type="EMBL" id="CDS84846.1"/>
    </source>
</evidence>
<dbReference type="PROSITE" id="PS51750">
    <property type="entry name" value="BRO_N"/>
    <property type="match status" value="1"/>
</dbReference>
<dbReference type="RefSeq" id="WP_021390102.1">
    <property type="nucleotide sequence ID" value="NZ_BBYB01000069.1"/>
</dbReference>
<organism evidence="4">
    <name type="scientific">Clostridioides difficile</name>
    <name type="common">Peptoclostridium difficile</name>
    <dbReference type="NCBI Taxonomy" id="1496"/>
    <lineage>
        <taxon>Bacteria</taxon>
        <taxon>Bacillati</taxon>
        <taxon>Bacillota</taxon>
        <taxon>Clostridia</taxon>
        <taxon>Peptostreptococcales</taxon>
        <taxon>Peptostreptococcaceae</taxon>
        <taxon>Clostridioides</taxon>
    </lineage>
</organism>
<name>A0A069B299_CLODI</name>
<accession>A0A069B299</accession>
<evidence type="ECO:0000259" key="1">
    <source>
        <dbReference type="PROSITE" id="PS51750"/>
    </source>
</evidence>
<dbReference type="Pfam" id="PF02498">
    <property type="entry name" value="Bro-N"/>
    <property type="match status" value="1"/>
</dbReference>
<reference evidence="4" key="1">
    <citation type="submission" date="2014-07" db="EMBL/GenBank/DDBJ databases">
        <authorList>
            <person name="Monot Marc"/>
        </authorList>
    </citation>
    <scope>NUCLEOTIDE SEQUENCE</scope>
    <source>
        <strain evidence="4">7032989</strain>
        <strain evidence="3">7032994</strain>
    </source>
</reference>
<dbReference type="EMBL" id="LK933541">
    <property type="protein sequence ID" value="CDT82622.1"/>
    <property type="molecule type" value="Genomic_DNA"/>
</dbReference>
<dbReference type="EMBL" id="LK932382">
    <property type="protein sequence ID" value="CDS85288.1"/>
    <property type="molecule type" value="Genomic_DNA"/>
</dbReference>
<feature type="domain" description="Bro-N" evidence="1">
    <location>
        <begin position="1"/>
        <end position="127"/>
    </location>
</feature>
<evidence type="ECO:0000313" key="3">
    <source>
        <dbReference type="EMBL" id="CDS85288.1"/>
    </source>
</evidence>
<gene>
    <name evidence="4" type="ORF">BN1095_960019</name>
    <name evidence="2" type="ORF">BN1096_470016</name>
    <name evidence="3" type="ORF">BN1097_450017</name>
</gene>